<dbReference type="Gene3D" id="3.10.20.30">
    <property type="match status" value="1"/>
</dbReference>
<dbReference type="InterPro" id="IPR036010">
    <property type="entry name" value="2Fe-2S_ferredoxin-like_sf"/>
</dbReference>
<dbReference type="CDD" id="cd00207">
    <property type="entry name" value="fer2"/>
    <property type="match status" value="1"/>
</dbReference>
<comment type="caution">
    <text evidence="8">The sequence shown here is derived from an EMBL/GenBank/DDBJ whole genome shotgun (WGS) entry which is preliminary data.</text>
</comment>
<evidence type="ECO:0000256" key="4">
    <source>
        <dbReference type="ARBA" id="ARBA00023004"/>
    </source>
</evidence>
<dbReference type="InterPro" id="IPR012675">
    <property type="entry name" value="Beta-grasp_dom_sf"/>
</dbReference>
<dbReference type="Proteomes" id="UP001634747">
    <property type="component" value="Unassembled WGS sequence"/>
</dbReference>
<dbReference type="SUPFAM" id="SSF54292">
    <property type="entry name" value="2Fe-2S ferredoxin-like"/>
    <property type="match status" value="1"/>
</dbReference>
<reference evidence="8 9" key="1">
    <citation type="submission" date="2024-12" db="EMBL/GenBank/DDBJ databases">
        <authorList>
            <person name="Lee Y."/>
        </authorList>
    </citation>
    <scope>NUCLEOTIDE SEQUENCE [LARGE SCALE GENOMIC DNA]</scope>
    <source>
        <strain evidence="8 9">03SUJ4</strain>
    </source>
</reference>
<gene>
    <name evidence="8" type="ORF">ACK2TP_01590</name>
</gene>
<evidence type="ECO:0000259" key="7">
    <source>
        <dbReference type="PROSITE" id="PS51085"/>
    </source>
</evidence>
<dbReference type="PANTHER" id="PTHR23426">
    <property type="entry name" value="FERREDOXIN/ADRENODOXIN"/>
    <property type="match status" value="1"/>
</dbReference>
<keyword evidence="5" id="KW-0411">Iron-sulfur</keyword>
<evidence type="ECO:0000256" key="1">
    <source>
        <dbReference type="ARBA" id="ARBA00010914"/>
    </source>
</evidence>
<evidence type="ECO:0000313" key="9">
    <source>
        <dbReference type="Proteomes" id="UP001634747"/>
    </source>
</evidence>
<dbReference type="InterPro" id="IPR001055">
    <property type="entry name" value="Adrenodoxin-like"/>
</dbReference>
<organism evidence="8 9">
    <name type="scientific">Terriglobus aquaticus</name>
    <dbReference type="NCBI Taxonomy" id="940139"/>
    <lineage>
        <taxon>Bacteria</taxon>
        <taxon>Pseudomonadati</taxon>
        <taxon>Acidobacteriota</taxon>
        <taxon>Terriglobia</taxon>
        <taxon>Terriglobales</taxon>
        <taxon>Acidobacteriaceae</taxon>
        <taxon>Terriglobus</taxon>
    </lineage>
</organism>
<dbReference type="InterPro" id="IPR001041">
    <property type="entry name" value="2Fe-2S_ferredoxin-type"/>
</dbReference>
<keyword evidence="2" id="KW-0001">2Fe-2S</keyword>
<proteinExistence type="inferred from homology"/>
<dbReference type="PRINTS" id="PR00355">
    <property type="entry name" value="ADRENODOXIN"/>
</dbReference>
<accession>A0ABW9KFK4</accession>
<evidence type="ECO:0000256" key="2">
    <source>
        <dbReference type="ARBA" id="ARBA00022714"/>
    </source>
</evidence>
<evidence type="ECO:0000256" key="6">
    <source>
        <dbReference type="ARBA" id="ARBA00034078"/>
    </source>
</evidence>
<dbReference type="PROSITE" id="PS51085">
    <property type="entry name" value="2FE2S_FER_2"/>
    <property type="match status" value="1"/>
</dbReference>
<name>A0ABW9KFK4_9BACT</name>
<keyword evidence="9" id="KW-1185">Reference proteome</keyword>
<comment type="similarity">
    <text evidence="1">Belongs to the adrenodoxin/putidaredoxin family.</text>
</comment>
<feature type="domain" description="2Fe-2S ferredoxin-type" evidence="7">
    <location>
        <begin position="22"/>
        <end position="129"/>
    </location>
</feature>
<keyword evidence="3" id="KW-0479">Metal-binding</keyword>
<evidence type="ECO:0000256" key="5">
    <source>
        <dbReference type="ARBA" id="ARBA00023014"/>
    </source>
</evidence>
<dbReference type="RefSeq" id="WP_263413990.1">
    <property type="nucleotide sequence ID" value="NZ_BAABBH010000001.1"/>
</dbReference>
<dbReference type="Pfam" id="PF00111">
    <property type="entry name" value="Fer2"/>
    <property type="match status" value="1"/>
</dbReference>
<dbReference type="PANTHER" id="PTHR23426:SF65">
    <property type="entry name" value="FERREDOXIN-2, MITOCHONDRIAL"/>
    <property type="match status" value="1"/>
</dbReference>
<sequence length="161" mass="17229">MSEHPTDLPPVDLSKPPADNIVRVTFQPENKTVEFPFGTLPYDGHGRPMSFLDVAENYGIFLDHACGGVCACTTCHVYVKQGEPGLSEPEDDELDRVDLAAGPQTNSRLGCQAVIEKPGTYVVEIPAWNRNYVQEGKPAAIIADATPAPPVTSPAAVAAKE</sequence>
<keyword evidence="4" id="KW-0408">Iron</keyword>
<dbReference type="EMBL" id="JBJYXY010000001">
    <property type="protein sequence ID" value="MFN2974446.1"/>
    <property type="molecule type" value="Genomic_DNA"/>
</dbReference>
<comment type="cofactor">
    <cofactor evidence="6">
        <name>[2Fe-2S] cluster</name>
        <dbReference type="ChEBI" id="CHEBI:190135"/>
    </cofactor>
</comment>
<evidence type="ECO:0000256" key="3">
    <source>
        <dbReference type="ARBA" id="ARBA00022723"/>
    </source>
</evidence>
<evidence type="ECO:0000313" key="8">
    <source>
        <dbReference type="EMBL" id="MFN2974446.1"/>
    </source>
</evidence>
<protein>
    <submittedName>
        <fullName evidence="8">2Fe-2S iron-sulfur cluster-binding protein</fullName>
    </submittedName>
</protein>